<dbReference type="Pfam" id="PF13193">
    <property type="entry name" value="AMP-binding_C"/>
    <property type="match status" value="6"/>
</dbReference>
<dbReference type="InterPro" id="IPR023213">
    <property type="entry name" value="CAT-like_dom_sf"/>
</dbReference>
<feature type="domain" description="Carrier" evidence="7">
    <location>
        <begin position="1230"/>
        <end position="1311"/>
    </location>
</feature>
<dbReference type="Pfam" id="PF00550">
    <property type="entry name" value="PP-binding"/>
    <property type="match status" value="6"/>
</dbReference>
<dbReference type="GO" id="GO:0031177">
    <property type="term" value="F:phosphopantetheine binding"/>
    <property type="evidence" value="ECO:0007669"/>
    <property type="project" value="InterPro"/>
</dbReference>
<dbReference type="InterPro" id="IPR001242">
    <property type="entry name" value="Condensation_dom"/>
</dbReference>
<dbReference type="FunFam" id="1.10.1200.10:FF:000005">
    <property type="entry name" value="Nonribosomal peptide synthetase 1"/>
    <property type="match status" value="1"/>
</dbReference>
<evidence type="ECO:0000256" key="6">
    <source>
        <dbReference type="ARBA" id="ARBA00023194"/>
    </source>
</evidence>
<dbReference type="Gene3D" id="3.30.559.30">
    <property type="entry name" value="Nonribosomal peptide synthetase, condensation domain"/>
    <property type="match status" value="7"/>
</dbReference>
<dbReference type="Gene3D" id="3.40.50.12780">
    <property type="entry name" value="N-terminal domain of ligase-like"/>
    <property type="match status" value="2"/>
</dbReference>
<dbReference type="InterPro" id="IPR020845">
    <property type="entry name" value="AMP-binding_CS"/>
</dbReference>
<evidence type="ECO:0000256" key="3">
    <source>
        <dbReference type="ARBA" id="ARBA00022450"/>
    </source>
</evidence>
<dbReference type="CDD" id="cd17646">
    <property type="entry name" value="A_NRPS_AB3403-like"/>
    <property type="match status" value="3"/>
</dbReference>
<dbReference type="InterPro" id="IPR025110">
    <property type="entry name" value="AMP-bd_C"/>
</dbReference>
<dbReference type="RefSeq" id="WP_146251065.1">
    <property type="nucleotide sequence ID" value="NZ_QJKF01000002.1"/>
</dbReference>
<dbReference type="NCBIfam" id="NF003417">
    <property type="entry name" value="PRK04813.1"/>
    <property type="match status" value="7"/>
</dbReference>
<dbReference type="Gene3D" id="2.30.38.10">
    <property type="entry name" value="Luciferase, Domain 3"/>
    <property type="match status" value="5"/>
</dbReference>
<dbReference type="InterPro" id="IPR020806">
    <property type="entry name" value="PKS_PP-bd"/>
</dbReference>
<proteinExistence type="inferred from homology"/>
<feature type="domain" description="Carrier" evidence="7">
    <location>
        <begin position="132"/>
        <end position="214"/>
    </location>
</feature>
<dbReference type="SUPFAM" id="SSF47336">
    <property type="entry name" value="ACP-like"/>
    <property type="match status" value="6"/>
</dbReference>
<dbReference type="CDD" id="cd05930">
    <property type="entry name" value="A_NRPS"/>
    <property type="match status" value="2"/>
</dbReference>
<dbReference type="GO" id="GO:0043041">
    <property type="term" value="P:amino acid activation for nonribosomal peptide biosynthetic process"/>
    <property type="evidence" value="ECO:0007669"/>
    <property type="project" value="TreeGrafter"/>
</dbReference>
<dbReference type="SUPFAM" id="SSF56801">
    <property type="entry name" value="Acetyl-CoA synthetase-like"/>
    <property type="match status" value="7"/>
</dbReference>
<dbReference type="FunFam" id="2.30.38.10:FF:000001">
    <property type="entry name" value="Non-ribosomal peptide synthetase PvdI"/>
    <property type="match status" value="3"/>
</dbReference>
<dbReference type="NCBIfam" id="TIGR01720">
    <property type="entry name" value="NRPS-para261"/>
    <property type="match status" value="1"/>
</dbReference>
<keyword evidence="3" id="KW-0596">Phosphopantetheine</keyword>
<dbReference type="GO" id="GO:0017000">
    <property type="term" value="P:antibiotic biosynthetic process"/>
    <property type="evidence" value="ECO:0007669"/>
    <property type="project" value="UniProtKB-KW"/>
</dbReference>
<dbReference type="InterPro" id="IPR009081">
    <property type="entry name" value="PP-bd_ACP"/>
</dbReference>
<evidence type="ECO:0000256" key="1">
    <source>
        <dbReference type="ARBA" id="ARBA00001957"/>
    </source>
</evidence>
<dbReference type="PROSITE" id="PS00012">
    <property type="entry name" value="PHOSPHOPANTETHEINE"/>
    <property type="match status" value="5"/>
</dbReference>
<feature type="domain" description="Carrier" evidence="7">
    <location>
        <begin position="2305"/>
        <end position="2380"/>
    </location>
</feature>
<feature type="domain" description="Carrier" evidence="7">
    <location>
        <begin position="4458"/>
        <end position="4533"/>
    </location>
</feature>
<protein>
    <submittedName>
        <fullName evidence="8">Non-ribosomal peptide synthase protein (TIGR01720 family)/amino acid adenylation domain-containing protein</fullName>
    </submittedName>
</protein>
<dbReference type="PANTHER" id="PTHR45527:SF1">
    <property type="entry name" value="FATTY ACID SYNTHASE"/>
    <property type="match status" value="1"/>
</dbReference>
<dbReference type="FunFam" id="3.40.50.980:FF:000001">
    <property type="entry name" value="Non-ribosomal peptide synthetase"/>
    <property type="match status" value="5"/>
</dbReference>
<dbReference type="GO" id="GO:0005829">
    <property type="term" value="C:cytosol"/>
    <property type="evidence" value="ECO:0007669"/>
    <property type="project" value="TreeGrafter"/>
</dbReference>
<dbReference type="EMBL" id="QJKF01000002">
    <property type="protein sequence ID" value="PXX68429.1"/>
    <property type="molecule type" value="Genomic_DNA"/>
</dbReference>
<name>A0A318KBL8_9NOCA</name>
<dbReference type="Pfam" id="PF00668">
    <property type="entry name" value="Condensation"/>
    <property type="match status" value="7"/>
</dbReference>
<organism evidence="8 9">
    <name type="scientific">Nocardia tenerifensis</name>
    <dbReference type="NCBI Taxonomy" id="228006"/>
    <lineage>
        <taxon>Bacteria</taxon>
        <taxon>Bacillati</taxon>
        <taxon>Actinomycetota</taxon>
        <taxon>Actinomycetes</taxon>
        <taxon>Mycobacteriales</taxon>
        <taxon>Nocardiaceae</taxon>
        <taxon>Nocardia</taxon>
    </lineage>
</organism>
<keyword evidence="6" id="KW-0045">Antibiotic biosynthesis</keyword>
<dbReference type="InterPro" id="IPR045851">
    <property type="entry name" value="AMP-bd_C_sf"/>
</dbReference>
<evidence type="ECO:0000259" key="7">
    <source>
        <dbReference type="PROSITE" id="PS50075"/>
    </source>
</evidence>
<evidence type="ECO:0000256" key="2">
    <source>
        <dbReference type="ARBA" id="ARBA00006432"/>
    </source>
</evidence>
<dbReference type="Gene3D" id="1.10.1200.10">
    <property type="entry name" value="ACP-like"/>
    <property type="match status" value="6"/>
</dbReference>
<dbReference type="NCBIfam" id="NF004282">
    <property type="entry name" value="PRK05691.1"/>
    <property type="match status" value="6"/>
</dbReference>
<dbReference type="CDD" id="cd19540">
    <property type="entry name" value="LCL_NRPS-like"/>
    <property type="match status" value="5"/>
</dbReference>
<dbReference type="NCBIfam" id="TIGR01733">
    <property type="entry name" value="AA-adenyl-dom"/>
    <property type="match status" value="5"/>
</dbReference>
<accession>A0A318KBL8</accession>
<reference evidence="8 9" key="1">
    <citation type="submission" date="2018-05" db="EMBL/GenBank/DDBJ databases">
        <title>Genomic Encyclopedia of Type Strains, Phase IV (KMG-IV): sequencing the most valuable type-strain genomes for metagenomic binning, comparative biology and taxonomic classification.</title>
        <authorList>
            <person name="Goeker M."/>
        </authorList>
    </citation>
    <scope>NUCLEOTIDE SEQUENCE [LARGE SCALE GENOMIC DNA]</scope>
    <source>
        <strain evidence="8 9">DSM 44704</strain>
    </source>
</reference>
<dbReference type="InterPro" id="IPR006162">
    <property type="entry name" value="Ppantetheine_attach_site"/>
</dbReference>
<feature type="domain" description="Carrier" evidence="7">
    <location>
        <begin position="3380"/>
        <end position="3463"/>
    </location>
</feature>
<dbReference type="CDD" id="cd19543">
    <property type="entry name" value="DCL_NRPS"/>
    <property type="match status" value="1"/>
</dbReference>
<dbReference type="InterPro" id="IPR042099">
    <property type="entry name" value="ANL_N_sf"/>
</dbReference>
<evidence type="ECO:0000256" key="5">
    <source>
        <dbReference type="ARBA" id="ARBA00022737"/>
    </source>
</evidence>
<dbReference type="InterPro" id="IPR036736">
    <property type="entry name" value="ACP-like_sf"/>
</dbReference>
<dbReference type="Gene3D" id="3.30.559.10">
    <property type="entry name" value="Chloramphenicol acetyltransferase-like domain"/>
    <property type="match status" value="7"/>
</dbReference>
<evidence type="ECO:0000313" key="9">
    <source>
        <dbReference type="Proteomes" id="UP000247569"/>
    </source>
</evidence>
<dbReference type="SMART" id="SM00823">
    <property type="entry name" value="PKS_PP"/>
    <property type="match status" value="6"/>
</dbReference>
<comment type="caution">
    <text evidence="8">The sequence shown here is derived from an EMBL/GenBank/DDBJ whole genome shotgun (WGS) entry which is preliminary data.</text>
</comment>
<feature type="domain" description="Carrier" evidence="7">
    <location>
        <begin position="5532"/>
        <end position="5606"/>
    </location>
</feature>
<dbReference type="SUPFAM" id="SSF52777">
    <property type="entry name" value="CoA-dependent acyltransferases"/>
    <property type="match status" value="14"/>
</dbReference>
<dbReference type="FunFam" id="3.40.50.12780:FF:000012">
    <property type="entry name" value="Non-ribosomal peptide synthetase"/>
    <property type="match status" value="4"/>
</dbReference>
<dbReference type="PROSITE" id="PS50075">
    <property type="entry name" value="CARRIER"/>
    <property type="match status" value="6"/>
</dbReference>
<dbReference type="Gene3D" id="3.40.50.980">
    <property type="match status" value="10"/>
</dbReference>
<dbReference type="InterPro" id="IPR000873">
    <property type="entry name" value="AMP-dep_synth/lig_dom"/>
</dbReference>
<dbReference type="FunFam" id="3.40.50.980:FF:000002">
    <property type="entry name" value="Enterobactin synthetase component F"/>
    <property type="match status" value="1"/>
</dbReference>
<dbReference type="GO" id="GO:0044550">
    <property type="term" value="P:secondary metabolite biosynthetic process"/>
    <property type="evidence" value="ECO:0007669"/>
    <property type="project" value="UniProtKB-ARBA"/>
</dbReference>
<keyword evidence="5" id="KW-0677">Repeat</keyword>
<dbReference type="PANTHER" id="PTHR45527">
    <property type="entry name" value="NONRIBOSOMAL PEPTIDE SYNTHETASE"/>
    <property type="match status" value="1"/>
</dbReference>
<comment type="cofactor">
    <cofactor evidence="1">
        <name>pantetheine 4'-phosphate</name>
        <dbReference type="ChEBI" id="CHEBI:47942"/>
    </cofactor>
</comment>
<gene>
    <name evidence="8" type="ORF">DFR70_102109</name>
</gene>
<dbReference type="UniPathway" id="UPA00011"/>
<dbReference type="Gene3D" id="3.30.300.30">
    <property type="match status" value="6"/>
</dbReference>
<dbReference type="InterPro" id="IPR010060">
    <property type="entry name" value="NRPS_synth"/>
</dbReference>
<dbReference type="Pfam" id="PF00501">
    <property type="entry name" value="AMP-binding"/>
    <property type="match status" value="6"/>
</dbReference>
<dbReference type="OrthoDB" id="5475787at2"/>
<keyword evidence="4" id="KW-0597">Phosphoprotein</keyword>
<evidence type="ECO:0000256" key="4">
    <source>
        <dbReference type="ARBA" id="ARBA00022553"/>
    </source>
</evidence>
<dbReference type="FunFam" id="3.30.300.30:FF:000010">
    <property type="entry name" value="Enterobactin synthetase component F"/>
    <property type="match status" value="5"/>
</dbReference>
<feature type="non-terminal residue" evidence="8">
    <location>
        <position position="1"/>
    </location>
</feature>
<dbReference type="GO" id="GO:0072330">
    <property type="term" value="P:monocarboxylic acid biosynthetic process"/>
    <property type="evidence" value="ECO:0007669"/>
    <property type="project" value="UniProtKB-ARBA"/>
</dbReference>
<dbReference type="GO" id="GO:0008610">
    <property type="term" value="P:lipid biosynthetic process"/>
    <property type="evidence" value="ECO:0007669"/>
    <property type="project" value="UniProtKB-ARBA"/>
</dbReference>
<sequence length="6817" mass="732202">ERMYRTGDLVAWTASGELEYLGRTDFQVKLRGLRIELGEIEAALTALDEVAQAVVVVRSDQHTGDQLVAYVIPAPNVRVDIELLREDLAERLPAYMVPSVVLVLDEFPLNASGKLDRKALPAPVFEAAVFRAPTTPVEEIVAATFAEVLGLGTTGDRAQRVGLDDDFFALGGNSLTATQVAARLSAALDTDLGVRELFEASTVVALAARAETHAGAGARAALVPQQRPARVPLSLAQQRMWFLNRFDPDSAVDNIPAAVRLSGLLDRQALQIAVADVLARHESLRTFYPEVDGAAHQQTVPTAKVIPDLAPFEVTEAELPQRLSELVLTAFDVTAEVPFRARLFEVSPTEHVLALVVHHISADGFSMGPLTRDVMTAYGARVEGGEPAWRPLEVQYADFALWQRAVLGDEDDPESVIAQQIAYWSNSLAGLPDQLDLPTDRPRPAVASGRGATHTFEIDAETHGKLTELARTRGATLFMVAHTALAVLLARLSGEDDIAIGTPVAGRGERALDDLIGMFVNTLVLRTPIDGAATFTDLLRTVRATDIAAFGHADLPFERLVEILNPARSQARHPLFQVLLSFQNLGQNSLELPGLTVSGVELPIDTAKFDLQLTLSEQSATQAANGTGAEPAGISAEFVYATDLFDPETVAELGQRFTRLLGALAAEPDRPIGDLPLLDEQEIEQALRGWNDTGRDLGAPTTLVAEFAAQAQATPDSVAIIDPATETSLTYADFGARVHRLARKLIEAGVGPETLVALGLRRSVDLVVAAYAVQEAGGGYVPLDLDQPADRVNYVLDSADPVCVLTTSRDAFAADGRAVLSIDELDLSAYSDEPVTDAERRAPLRPEHPAYVIFTSGSTGRPKGVAVPHAAVVNQIRWITGEYGIGADDVVLFKTPATFDVSVWELFGPLTTGGRIVVASADGHRDPQYLADVIAAERVTMTSFVPSMLTVFAGNVEATGGSAALASLRTLFVAGEAFTAEAVTAIRRVTSAKLYNLYGPTEFTVHATHGPVADEVTGAVPIGLPVWNAQAYVLDARLNPVPSGVAGELYLAGDQLARGYFGRADLTADRFVANPFGVEGARMYRTGDLVRWVPASRSDSMRGGGRATGGHYTGAIEYIGRTDFQVKLRGLRIELGEIETALAAHDSVAQSVAMVRSDAHTGDQLVGYVVPVSGATVDVDELRTHLADRLPSYMVPAALVVLDAMPLNPNGKLDRRALPEPAFEAREFRAPSTPIEEIVANTFAEVLGLVAPDGERAVGLDDDFFELGGNSLIATQVVARLGAALDTRVPVRTLFEAPTVGALAARMEAHQGTGRRRELVAGRRPARIPLSLAQQRMWFLNRFDNQTAVNNIPLAVRLTGSLDTDALRQAVADVVDRHEVLRTVYPETADGQGVQVVLPAGQETIELTPIEVSETEIQDRVSELVLTGFDVTTEVPVRAQLFRVAGSMDGSQPDTHVLVFVVHHISGDGWSVRPLARDVMIAYAARSRGEAPAWAPLPVQYADYALWQRETLGSEDDSSSLIAQQVAYWSANLAGLPDQLDLPSDRSRPAVASNRGGVYEFSLDARLVRELNALARAHGASLFMVVHAAFAALLARLSGSDDIAIGTAVAGRGEAVLDDAIGMFVNTLVLRSTVDPAASFADLVAHTKDRDLAAFGHADLPFERLVEILNPARSQARHPLFQVMLSFQNTGEASFELPGLEVAGVPLDVVTAKFDLHLSLSDRFDADGSADGMTAEFAYATDMFEASTIARVADRLVRLLTAVVADSSVAIGDVELLDSAEHAQVVARWNDTAHPVDESATLVSMFAAQAARTPDATALTFEGTSLSYAEFTARVNRLARHLITLGVGPDTMVALGMRRSIELVVGMYAVSVAGGAYVPLDPDHPAERTHYVLDTAKPVCVLTTARDEFDAGKTPAIELDRLDLTGVSDAPVTDADRLAPLRPSNTAYVIFTSGSTGRPKGVAVSHGAIVNRLVWMQAEYGLERTDVVLQKTPATFDVSVWEFFWPLQIGARLVVAKPDGHRDPGYLVQVITEQRVTTAHFVPSMLSVFVAEQRADECTSLVNVFASGEALPAATAQRMQELTGARLHNLYGPTEAAVDVTFHEVDEDDTVSVPIGAPVFNTQVYVLDSRLHPVPVGVAGELYLAGAQLARGYVARPELTADRFVANPFGADGERMYRTGDLVAWTASGELEYLGRTDFQVKLRGLRIELGEIESALTALDSIAQAVVVVRSDDRLGDQLVGYVVPTAGHAIDLDGVRAELGGELPAYMVPSAFVVLEQFPLNASGKLDRKALPAPVFEAKVFRAPSTPIEEIVAGTFGDVLGVARVGLDDDFFELGGNSLLATQVTARLGAALDTQLAVRDLFEASTVAALATRVERNAGSGRQRPKLETGERPARIPLSPAQQRYWFLNQFDTATSAVDNIPLAVRLSGTLDVAALEQAIGDVFARHEVLRTTYPRSAEGPHQVIRPAAQSAAALTPVEVTEADLLGAVIAFALTTFDVTVEVPLAVALFRIVPENGGAASGTDEHVLAFTVHHVAADGSSMGPLARDVMAAYVARVQGDAPQWLPLPVQYADYALWQRAVLGSEDDPESLAAQQVSYWQTALAGLPDQLELPADRPRPPAQSFHGKAIRFEISPERHARLHELARANNASLFMVVHAALAVLLSRLSGTDDIAVGTPIAGRGERELDDLIGMFVNTLVFRTRVTPDVRFADLLADVKERDLEAFANADVPFERLVEVLNPVRSTARNPLFQVGLSFQNLAETTFELPGLSVSAVNFDSQLAKTDLHVTLYDRYAEDGTPAEIITEFGYAIDLFDEDTVQGFADRFVRVLDAVVADAGLPVGEIDLLAAEERTRILGTWNDTAHEVDTAATLVSLLDASVAATPDAIALVADEPTGRHQLTYADLDRRVNRLARYLIQRGVGPEDRVALAIRRSTDLVVAMYAVAKSGAAYVPIDPDQPAERTDYILATAAPVCVLTTGRDGFRTAATEVVQLDALDLTAFAADPVTGAERTRALTPVNTAYVIFTSGSTGQPKGVAVPHAAIVNQLQWETAAFGLGADDAILLKTAATFDLSVWEFWTAAASGGRLVISAADGHRDPAYLNELMRTTEVTTLHVVPSMLDSLLTESGGRLASSLRRVLAIGEALPAATAQRFRRDNPSALYNLYGPTEAAVSITSHLVTDADQVAVSIGAPEWNSRVYVLDARLRPVPVGVSGELYLAGAQLARGYFGRADLTADRFVADPFGAAGARMYRTGDLVAWNAAGELDYRGRTDFQVKIRGFRIELGEIEAALLRQPAITAAAVLAHTDPNIGDRLVAYVVPRAGQLDKRGLQAALAAELPSYMVPSVLVQLDALPLNANGKLDRKALPQPTFEKAVFRAPVTPIEQIVANTFADVLRISDREGAESKRLGLDDDFFAWGGNSLLATQVAARLGEALNTRVPVRLLFEASTVAALAVRVEQHADAGGRKALTAGPRPEHIPLSLAQQRMWFLNRFDTQSAAYNVPIAVRLTGALDVAALRAAIADLVSRHEILRTIYPQTDSGPVQVILPPAQAVPRLEVRVVAPAQIESAVVALTSTMFDVTTEVPMKVALFQIAGESAESTPDAARDVEYVLAMVVHHISGDGSSVGPLTRDLMIAYAARSAGEAPNWAPLEVQYADYSIWQRELLGSEEDPDSLASKQVAYWRQALAELPDQLDLPSDRPRPAVQSFAGGKVELRIDAQTHQALIELARAEGATLFMVVHTALAVLLARLSGTDDIAIGTPMAGRGEAVLDDLIGMFVNTLVFRTRVEAGEPLTELLARQRETDIQAFANADVPFERLVEVLNPVRSTARHPLFQVGLSFQNLAQAGLELPGLTVSGLDIDTALSQFDLHLIATDRYSEAGEPEGITGFFTYATDMFDRDTVQGFVDRFARLIGEIVAAPRTAVGDIELLDAAERAQLVTGRNATDYPVDSAATLVSLLDASVAAGPKEVALVTEDGASITYADLDARVNRLARHLISVGVGPESRVALAFRRSVDLIVAMYAVAKSGGAYVPVDPAQAAERTSYILETAAPVCVLTNAEAEFDTDVAPLVRVDELDLAEVDKTPITDADRVSPLRPENTAYVIFTSGSTGRPKGVAVSHGAIANQLQWKVTEFGLDAADAILLKTAATFDLSVWEFWSAAVCGGRLVIAAPDGHQDPAYLNELMAREWVTTLHVVPSMLDALTAGDFPNSLWRVLAIGEALPGALAQRFIRDYPRVELFNLYGPTEAAVSITSHRVSRADETSVSIGLPEWNSQVYVLDSRLRPVPDGVAGELYLAGAQLARGYFGRADLTADRFVANPFQPGVRMYRTGDLVAWNGSGELEYRGRTDFQVKIRGFRIELGEIEAALLALPEIAQTAVVAKSDPKTGDRLVAYLVPSNGTADVAQVKSALIAGLPSYMVPSAFVVLDALPLNVNGKLDRKALPEPEFEAQVFRAPSTPIEEIVASVFAEVLGVEQVGADDDFFGLGGNSLLATQVAARIGAALDARVPVRALFEASTVAGLAVKVEQHAGAGGRRALEAGPRPDQIPLSLAQQRMWFLNQFDTASAVNNIPVAVRLTGDLDVAALQDAVGDVIARHETLRTVYPEQGRAATQVILPAEQSVPDLTPENVAVEDIQQRIVDVITAGFDVTAEIPLRAKLFRVSDGEYVLVFVVHHISADGWSMGPLTRDVMLAYAARSAGVPPGWAPLPVQYADFSLWQRDVLGSEADPASLISQQAEYWRTALAGLPDELNLPADRTRPTTQSFAGGRVVFPIDAELHRRLAEIAREQNATMFMLVHAALALFLARMSGTDDIAVGTPIAGRGEAELDDVIGMFVNTLVLRSHVEGDLTFDQLLARTKDADLQAFAHADLPFERLVELLNPERSTARHPLFQVALSFENLPETSFELPGLHVGAVDFEVDTAKFDLSLTIREAAPASGNSGAVADGAGMYAEFSFARDLFDDETVEVFAQRFTRLLEGIATERDMPVGDLPLLDADEYELLTHVHGEDVMATGLLPDLLQRGAKLNPEQIAIRYQGRSITYRELDEYSSRLARVLIERGVGPERIVALSFPRSYEMVAAFWAVAKAGGAHVPVDPTYPEDRMRHMINDSGAVIGITASEYVDRLPRDVEWLRLDDPALGELIESKPADSVTDADRISSLAMRHPVYVIYTSGSTGMPKGVTVTHAGMGGLVGVATDLYQLEAHHRFLHICSPSFDPSVLEWLCAAYTGATLVIVPSTIIGGPELAELLRTERVTHTIITPAVLGTVDPAGMEALEVASVGGDVTTPELLAKWHPGRKYFNAYGPTETTIISSYARLTPGRHITIGLPVRGMSALVLDARLNPVPPGVAGELYLAGGAVARGYHNRPDLTAERFVANPWSNEGARMYRTGDVVRWFAEPGERAGNAAVPEVRWELDYVGRSDFQVKIRGFRIELGEIDTVLAAHPDVEFAITLGKQTAAGATILVSYVLAAPGHEIDTARLNEHAARSLPPHMVPSAIMVLDEIPLTPVGKLDRKALPEPVLAPREFRAPASEVEAVIAEVFAEVLGVEQIGLDDSFFALGGDSILSIQLVSRAKARGVVFSPRDVFERRSVASLAEVATLGAGTEQVKLEELPGGGVGEIPLTPIMTQILASGSSYERFSQTMALRLPDGIDRATLVGTIAAVFDHHDVLRTRLRRSEDRWEFEALPTGAVDVDAMVHRVELAADIDDAELKRVGSEAFDAALGRLDPANAVMAQFIWFAFEGERRDVLLIVAHHFVVDGVSWRILIPDFAVAWSQLAAGQQVALPANGTSMRRWAHSLVEAAAAPERVAELPFWQKISTTPDPLLGARPFDPSVDTFATVERVEVTLPAEVTDAVLTAIPGLYRGGVNDGLLSALAMAVARWRGEGNSALIKLEGHGREEEVVPGADLSRTVGWFTTAYPVRLDLDGADLTDAFAGGAALGEIVKSVKEQLLAVPDKGLGYGLLRYLNPATGQRLGGAGQISFNYLGRMSAGEIPEQLAEIGWVPVSDLGQLDGDMDLDMPANATIDINAIVTDGADGPQLGAAFAFPTGLLTREQVQEFADHWVAALTALATHARRPDAGGFTPSDMSLVRVGQGDIELWERNYPALAEVWPLSPLQSGLLFHAMMTQATVDVYTMQAVVDLGGTLDVERLRAAAQGIVDRYPNLRTAFVTDSDGQAVQVVLDRIEAPWREVDLTGLPADERTAELRRQVAADQATHFDMAVPPLLRFTLFRTDESQWHLAITTHHILLDGWSMPLLMRDLLVLYAVRGDQAALPRVASYRNFLGWLAGRDRDASLRAWATALDGVNEPTLLAPQPRSAEQYEIGKLITELDADRTRQITKHAAELGVTVNTLVQAAWGILLGRLTGRGDVVFGATVSGRPAELPGVESMVGLFINTLPVRLRIDDRQTIGKLLERLQHDQADLLEHHYVGLTDIQRVAGTGSLFDTLLVFESYPMDKEAISAASSIDGMSVTGVGVNDATHYPLTLLVTAESTIELTLKYLGSRFGADEVEIMSARLIRVLEALLGDPDGLVGDIDILDAGERARLLAESGITATTSAPEPVGRVGAHTVAKVLAEVVEEDPEAPALLADGEEIAYHVLDRRSSQLARVLIDRGAGPGDVVAVALPRSLDAVVAAWAVQKAGAALLFAGDLTADDLATAGAGFGIGLDPVPDSGIRWLVPAEMQSDVVAAPSHPVSYADRVRPLGEDHPAFVVPTGDGVRTVTQTEALAQAEHVREEYGIDYESTTYTEAPSGRAAMLEFLASATAGALSVLPTGDRADDLTEGEVTHWFVTPTDATDAATDDIKIVIAE</sequence>
<evidence type="ECO:0000313" key="8">
    <source>
        <dbReference type="EMBL" id="PXX68429.1"/>
    </source>
</evidence>
<dbReference type="Proteomes" id="UP000247569">
    <property type="component" value="Unassembled WGS sequence"/>
</dbReference>
<comment type="similarity">
    <text evidence="2">Belongs to the ATP-dependent AMP-binding enzyme family.</text>
</comment>
<dbReference type="PROSITE" id="PS00455">
    <property type="entry name" value="AMP_BINDING"/>
    <property type="match status" value="5"/>
</dbReference>
<dbReference type="GO" id="GO:0003824">
    <property type="term" value="F:catalytic activity"/>
    <property type="evidence" value="ECO:0007669"/>
    <property type="project" value="InterPro"/>
</dbReference>
<dbReference type="FunFam" id="1.10.1200.10:FF:000016">
    <property type="entry name" value="Non-ribosomal peptide synthase"/>
    <property type="match status" value="1"/>
</dbReference>
<keyword evidence="9" id="KW-1185">Reference proteome</keyword>
<dbReference type="InterPro" id="IPR010071">
    <property type="entry name" value="AA_adenyl_dom"/>
</dbReference>